<comment type="similarity">
    <text evidence="1">Belongs to the LysR transcriptional regulatory family.</text>
</comment>
<gene>
    <name evidence="6" type="ORF">ABVT11_05795</name>
</gene>
<dbReference type="PRINTS" id="PR00039">
    <property type="entry name" value="HTHLYSR"/>
</dbReference>
<keyword evidence="4" id="KW-0804">Transcription</keyword>
<dbReference type="Proteomes" id="UP001548590">
    <property type="component" value="Unassembled WGS sequence"/>
</dbReference>
<protein>
    <submittedName>
        <fullName evidence="6">LysR family transcriptional regulator</fullName>
    </submittedName>
</protein>
<dbReference type="Pfam" id="PF03466">
    <property type="entry name" value="LysR_substrate"/>
    <property type="match status" value="1"/>
</dbReference>
<dbReference type="Gene3D" id="3.40.190.290">
    <property type="match status" value="1"/>
</dbReference>
<evidence type="ECO:0000313" key="6">
    <source>
        <dbReference type="EMBL" id="MET1489330.1"/>
    </source>
</evidence>
<name>A0ABV2CN70_9RHOO</name>
<evidence type="ECO:0000313" key="7">
    <source>
        <dbReference type="Proteomes" id="UP001548590"/>
    </source>
</evidence>
<dbReference type="InterPro" id="IPR005119">
    <property type="entry name" value="LysR_subst-bd"/>
</dbReference>
<dbReference type="InterPro" id="IPR036390">
    <property type="entry name" value="WH_DNA-bd_sf"/>
</dbReference>
<dbReference type="Gene3D" id="1.10.10.10">
    <property type="entry name" value="Winged helix-like DNA-binding domain superfamily/Winged helix DNA-binding domain"/>
    <property type="match status" value="1"/>
</dbReference>
<evidence type="ECO:0000256" key="4">
    <source>
        <dbReference type="ARBA" id="ARBA00023163"/>
    </source>
</evidence>
<dbReference type="CDD" id="cd08422">
    <property type="entry name" value="PBP2_CrgA_like"/>
    <property type="match status" value="1"/>
</dbReference>
<keyword evidence="7" id="KW-1185">Reference proteome</keyword>
<keyword evidence="2" id="KW-0805">Transcription regulation</keyword>
<sequence length="297" mass="32190">MERLINMASFAEVVDAGSFSAAADRLGCSRAALSKRIRALEQDFGVTLLHRTTRRQSLTEAGEALHAHCRRVLDEMNQAEARMHELSASPRGTLRISAPHSWGNRVLGPLLAEFLLRHPEVRVELNLTDQLADLAGSAVDVAIRMTNTPAPGLVARHLADLRYAVCAAPAYLARHGTPASPADLASHRCLIYAGEVIQNPWHITDAAGVEHEVQVRGPAAANSTEVMRAMAVGGVGLIALSRYLVEAELASGALVEVLTDCRMPVRQLHLVTLPDRLLPAKTRAFIDFMRESRAGLL</sequence>
<feature type="domain" description="HTH lysR-type" evidence="5">
    <location>
        <begin position="10"/>
        <end position="59"/>
    </location>
</feature>
<reference evidence="6 7" key="1">
    <citation type="submission" date="2024-07" db="EMBL/GenBank/DDBJ databases">
        <title>Uliginosibacterium paludis KCTC:42655.</title>
        <authorList>
            <person name="Kim M.K."/>
        </authorList>
    </citation>
    <scope>NUCLEOTIDE SEQUENCE [LARGE SCALE GENOMIC DNA]</scope>
    <source>
        <strain evidence="6 7">KCTC 42655</strain>
    </source>
</reference>
<dbReference type="SUPFAM" id="SSF46785">
    <property type="entry name" value="Winged helix' DNA-binding domain"/>
    <property type="match status" value="1"/>
</dbReference>
<dbReference type="RefSeq" id="WP_345925679.1">
    <property type="nucleotide sequence ID" value="NZ_JBDIVF010000002.1"/>
</dbReference>
<dbReference type="SUPFAM" id="SSF53850">
    <property type="entry name" value="Periplasmic binding protein-like II"/>
    <property type="match status" value="1"/>
</dbReference>
<dbReference type="Pfam" id="PF00126">
    <property type="entry name" value="HTH_1"/>
    <property type="match status" value="1"/>
</dbReference>
<comment type="caution">
    <text evidence="6">The sequence shown here is derived from an EMBL/GenBank/DDBJ whole genome shotgun (WGS) entry which is preliminary data.</text>
</comment>
<dbReference type="InterPro" id="IPR058163">
    <property type="entry name" value="LysR-type_TF_proteobact-type"/>
</dbReference>
<dbReference type="EMBL" id="JBEWLZ010000003">
    <property type="protein sequence ID" value="MET1489330.1"/>
    <property type="molecule type" value="Genomic_DNA"/>
</dbReference>
<organism evidence="6 7">
    <name type="scientific">Uliginosibacterium paludis</name>
    <dbReference type="NCBI Taxonomy" id="1615952"/>
    <lineage>
        <taxon>Bacteria</taxon>
        <taxon>Pseudomonadati</taxon>
        <taxon>Pseudomonadota</taxon>
        <taxon>Betaproteobacteria</taxon>
        <taxon>Rhodocyclales</taxon>
        <taxon>Zoogloeaceae</taxon>
        <taxon>Uliginosibacterium</taxon>
    </lineage>
</organism>
<keyword evidence="3" id="KW-0238">DNA-binding</keyword>
<evidence type="ECO:0000256" key="3">
    <source>
        <dbReference type="ARBA" id="ARBA00023125"/>
    </source>
</evidence>
<evidence type="ECO:0000256" key="1">
    <source>
        <dbReference type="ARBA" id="ARBA00009437"/>
    </source>
</evidence>
<proteinExistence type="inferred from homology"/>
<dbReference type="PANTHER" id="PTHR30537">
    <property type="entry name" value="HTH-TYPE TRANSCRIPTIONAL REGULATOR"/>
    <property type="match status" value="1"/>
</dbReference>
<dbReference type="InterPro" id="IPR000847">
    <property type="entry name" value="LysR_HTH_N"/>
</dbReference>
<dbReference type="PANTHER" id="PTHR30537:SF35">
    <property type="entry name" value="TRANSCRIPTIONAL REGULATORY PROTEIN"/>
    <property type="match status" value="1"/>
</dbReference>
<dbReference type="PROSITE" id="PS50931">
    <property type="entry name" value="HTH_LYSR"/>
    <property type="match status" value="1"/>
</dbReference>
<evidence type="ECO:0000259" key="5">
    <source>
        <dbReference type="PROSITE" id="PS50931"/>
    </source>
</evidence>
<dbReference type="InterPro" id="IPR036388">
    <property type="entry name" value="WH-like_DNA-bd_sf"/>
</dbReference>
<evidence type="ECO:0000256" key="2">
    <source>
        <dbReference type="ARBA" id="ARBA00023015"/>
    </source>
</evidence>
<accession>A0ABV2CN70</accession>